<dbReference type="InterPro" id="IPR011051">
    <property type="entry name" value="RmlC_Cupin_sf"/>
</dbReference>
<dbReference type="RefSeq" id="WP_369060186.1">
    <property type="nucleotide sequence ID" value="NZ_CP158375.1"/>
</dbReference>
<sequence length="188" mass="19817">MQIFRNADRVATPWRNGGGMTVEIVARPDGAGFDDMDWRASLARVDQDGPFSAFPGIDRVLTVVEGGLSLSLDGGPAVNVDAETSPLSFAGETAIEAKTTPEGASVLNVFVRRDRWRANAERLTVSAPRSFPVDSQALVYAIDAVTVRVDETAEALEAGDVLEAPAALRLSAPGASARVVVIRLSPAV</sequence>
<protein>
    <submittedName>
        <fullName evidence="1">HutD family protein</fullName>
    </submittedName>
</protein>
<dbReference type="InterPro" id="IPR014710">
    <property type="entry name" value="RmlC-like_jellyroll"/>
</dbReference>
<accession>A0AB39KU74</accession>
<dbReference type="EMBL" id="CP158375">
    <property type="protein sequence ID" value="XDO97155.1"/>
    <property type="molecule type" value="Genomic_DNA"/>
</dbReference>
<dbReference type="Pfam" id="PF05962">
    <property type="entry name" value="HutD"/>
    <property type="match status" value="1"/>
</dbReference>
<name>A0AB39KU74_9CAUL</name>
<dbReference type="Gene3D" id="2.60.120.10">
    <property type="entry name" value="Jelly Rolls"/>
    <property type="match status" value="1"/>
</dbReference>
<dbReference type="PANTHER" id="PTHR37943">
    <property type="entry name" value="PROTEIN VES"/>
    <property type="match status" value="1"/>
</dbReference>
<dbReference type="AlphaFoldDB" id="A0AB39KU74"/>
<reference evidence="1" key="1">
    <citation type="submission" date="2024-06" db="EMBL/GenBank/DDBJ databases">
        <title>Caulobacter inopinatus, sp. nov.</title>
        <authorList>
            <person name="Donachie S.P."/>
        </authorList>
    </citation>
    <scope>NUCLEOTIDE SEQUENCE</scope>
    <source>
        <strain evidence="1">73W</strain>
    </source>
</reference>
<dbReference type="PANTHER" id="PTHR37943:SF1">
    <property type="entry name" value="PROTEIN VES"/>
    <property type="match status" value="1"/>
</dbReference>
<organism evidence="1">
    <name type="scientific">Caulobacter sp. 73W</name>
    <dbReference type="NCBI Taxonomy" id="3161137"/>
    <lineage>
        <taxon>Bacteria</taxon>
        <taxon>Pseudomonadati</taxon>
        <taxon>Pseudomonadota</taxon>
        <taxon>Alphaproteobacteria</taxon>
        <taxon>Caulobacterales</taxon>
        <taxon>Caulobacteraceae</taxon>
        <taxon>Caulobacter</taxon>
    </lineage>
</organism>
<dbReference type="SUPFAM" id="SSF51182">
    <property type="entry name" value="RmlC-like cupins"/>
    <property type="match status" value="1"/>
</dbReference>
<dbReference type="InterPro" id="IPR010282">
    <property type="entry name" value="Uncharacterised_HutD/Ves"/>
</dbReference>
<gene>
    <name evidence="1" type="ORF">ABOZ73_01645</name>
</gene>
<evidence type="ECO:0000313" key="1">
    <source>
        <dbReference type="EMBL" id="XDO97155.1"/>
    </source>
</evidence>
<proteinExistence type="predicted"/>